<dbReference type="EMBL" id="JAUCMV010000004">
    <property type="protein sequence ID" value="KAK0401534.1"/>
    <property type="molecule type" value="Genomic_DNA"/>
</dbReference>
<dbReference type="SUPFAM" id="SSF53474">
    <property type="entry name" value="alpha/beta-Hydrolases"/>
    <property type="match status" value="1"/>
</dbReference>
<name>A0AA39HA34_9BILA</name>
<dbReference type="PANTHER" id="PTHR32015:SF11">
    <property type="entry name" value="LIPASE"/>
    <property type="match status" value="1"/>
</dbReference>
<feature type="signal peptide" evidence="1">
    <location>
        <begin position="1"/>
        <end position="20"/>
    </location>
</feature>
<dbReference type="GO" id="GO:0016298">
    <property type="term" value="F:lipase activity"/>
    <property type="evidence" value="ECO:0007669"/>
    <property type="project" value="TreeGrafter"/>
</dbReference>
<dbReference type="PANTHER" id="PTHR32015">
    <property type="entry name" value="FASTING INDUCED LIPASE"/>
    <property type="match status" value="1"/>
</dbReference>
<sequence length="330" mass="36656">MLAGMSRVFGIFAVLVVTLGHDLAAVPLGPITSDFRSWLQRNGYAHYRFDRTEFGQLGSYGGRTKRFEEIEKTPVIFTHGNSDGALDNGDAYGTGWSKSIAFFTKHGYHSSELYATTWGDRNVRNALTRTHSCEDMIYLRKFIEAVLKYTGAKKVNVVAHSMGVTLARPIIKGLTVWDHNGKACHLGGPINHRISNFIAISGANYGLCACADERMANIGTCDKKTGFWPGRSCGGGGKCGTHRGPICDLIDYSSVLQRANDDDTKEADTTFALWSTKDEILLNGNFVYGRHTSEFPALDNRMIFHNLTHMQTKDETVNVQLKWIQGNRLF</sequence>
<keyword evidence="3" id="KW-1185">Reference proteome</keyword>
<evidence type="ECO:0000256" key="1">
    <source>
        <dbReference type="SAM" id="SignalP"/>
    </source>
</evidence>
<accession>A0AA39HA34</accession>
<gene>
    <name evidence="2" type="ORF">QR680_015841</name>
</gene>
<dbReference type="Proteomes" id="UP001175271">
    <property type="component" value="Unassembled WGS sequence"/>
</dbReference>
<dbReference type="GO" id="GO:0016042">
    <property type="term" value="P:lipid catabolic process"/>
    <property type="evidence" value="ECO:0007669"/>
    <property type="project" value="InterPro"/>
</dbReference>
<feature type="chain" id="PRO_5041361857" description="Lipase domain-containing protein" evidence="1">
    <location>
        <begin position="21"/>
        <end position="330"/>
    </location>
</feature>
<dbReference type="Pfam" id="PF01674">
    <property type="entry name" value="Lipase_2"/>
    <property type="match status" value="1"/>
</dbReference>
<dbReference type="FunFam" id="3.40.50.1820:FF:000191">
    <property type="entry name" value="LIPaSe related"/>
    <property type="match status" value="1"/>
</dbReference>
<evidence type="ECO:0000313" key="3">
    <source>
        <dbReference type="Proteomes" id="UP001175271"/>
    </source>
</evidence>
<protein>
    <recommendedName>
        <fullName evidence="4">Lipase domain-containing protein</fullName>
    </recommendedName>
</protein>
<dbReference type="AlphaFoldDB" id="A0AA39HA34"/>
<reference evidence="2" key="1">
    <citation type="submission" date="2023-06" db="EMBL/GenBank/DDBJ databases">
        <title>Genomic analysis of the entomopathogenic nematode Steinernema hermaphroditum.</title>
        <authorList>
            <person name="Schwarz E.M."/>
            <person name="Heppert J.K."/>
            <person name="Baniya A."/>
            <person name="Schwartz H.T."/>
            <person name="Tan C.-H."/>
            <person name="Antoshechkin I."/>
            <person name="Sternberg P.W."/>
            <person name="Goodrich-Blair H."/>
            <person name="Dillman A.R."/>
        </authorList>
    </citation>
    <scope>NUCLEOTIDE SEQUENCE</scope>
    <source>
        <strain evidence="2">PS9179</strain>
        <tissue evidence="2">Whole animal</tissue>
    </source>
</reference>
<dbReference type="Gene3D" id="3.40.50.1820">
    <property type="entry name" value="alpha/beta hydrolase"/>
    <property type="match status" value="1"/>
</dbReference>
<evidence type="ECO:0008006" key="4">
    <source>
        <dbReference type="Google" id="ProtNLM"/>
    </source>
</evidence>
<organism evidence="2 3">
    <name type="scientific">Steinernema hermaphroditum</name>
    <dbReference type="NCBI Taxonomy" id="289476"/>
    <lineage>
        <taxon>Eukaryota</taxon>
        <taxon>Metazoa</taxon>
        <taxon>Ecdysozoa</taxon>
        <taxon>Nematoda</taxon>
        <taxon>Chromadorea</taxon>
        <taxon>Rhabditida</taxon>
        <taxon>Tylenchina</taxon>
        <taxon>Panagrolaimomorpha</taxon>
        <taxon>Strongyloidoidea</taxon>
        <taxon>Steinernematidae</taxon>
        <taxon>Steinernema</taxon>
    </lineage>
</organism>
<dbReference type="InterPro" id="IPR002918">
    <property type="entry name" value="Lipase_EstA/Esterase_EstB"/>
</dbReference>
<dbReference type="InterPro" id="IPR029058">
    <property type="entry name" value="AB_hydrolase_fold"/>
</dbReference>
<keyword evidence="1" id="KW-0732">Signal</keyword>
<comment type="caution">
    <text evidence="2">The sequence shown here is derived from an EMBL/GenBank/DDBJ whole genome shotgun (WGS) entry which is preliminary data.</text>
</comment>
<proteinExistence type="predicted"/>
<evidence type="ECO:0000313" key="2">
    <source>
        <dbReference type="EMBL" id="KAK0401534.1"/>
    </source>
</evidence>